<feature type="transmembrane region" description="Helical" evidence="5">
    <location>
        <begin position="327"/>
        <end position="349"/>
    </location>
</feature>
<feature type="transmembrane region" description="Helical" evidence="5">
    <location>
        <begin position="50"/>
        <end position="69"/>
    </location>
</feature>
<evidence type="ECO:0000313" key="7">
    <source>
        <dbReference type="Proteomes" id="UP000288805"/>
    </source>
</evidence>
<evidence type="ECO:0000256" key="5">
    <source>
        <dbReference type="SAM" id="Phobius"/>
    </source>
</evidence>
<comment type="caution">
    <text evidence="6">The sequence shown here is derived from an EMBL/GenBank/DDBJ whole genome shotgun (WGS) entry which is preliminary data.</text>
</comment>
<keyword evidence="2 5" id="KW-0812">Transmembrane</keyword>
<dbReference type="Pfam" id="PF02535">
    <property type="entry name" value="Zip"/>
    <property type="match status" value="2"/>
</dbReference>
<feature type="transmembrane region" description="Helical" evidence="5">
    <location>
        <begin position="369"/>
        <end position="389"/>
    </location>
</feature>
<feature type="transmembrane region" description="Helical" evidence="5">
    <location>
        <begin position="89"/>
        <end position="111"/>
    </location>
</feature>
<evidence type="ECO:0000256" key="1">
    <source>
        <dbReference type="ARBA" id="ARBA00004141"/>
    </source>
</evidence>
<feature type="transmembrane region" description="Helical" evidence="5">
    <location>
        <begin position="20"/>
        <end position="43"/>
    </location>
</feature>
<name>A0A438J1D2_VITVI</name>
<keyword evidence="3 5" id="KW-1133">Transmembrane helix</keyword>
<dbReference type="Proteomes" id="UP000288805">
    <property type="component" value="Unassembled WGS sequence"/>
</dbReference>
<comment type="subcellular location">
    <subcellularLocation>
        <location evidence="1">Membrane</location>
        <topology evidence="1">Multi-pass membrane protein</topology>
    </subcellularLocation>
</comment>
<gene>
    <name evidence="6" type="primary">ZIP5_0</name>
    <name evidence="6" type="ORF">CK203_016396</name>
</gene>
<dbReference type="EMBL" id="QGNW01000069">
    <property type="protein sequence ID" value="RVX02722.1"/>
    <property type="molecule type" value="Genomic_DNA"/>
</dbReference>
<proteinExistence type="predicted"/>
<accession>A0A438J1D2</accession>
<feature type="transmembrane region" description="Helical" evidence="5">
    <location>
        <begin position="123"/>
        <end position="144"/>
    </location>
</feature>
<evidence type="ECO:0000256" key="4">
    <source>
        <dbReference type="ARBA" id="ARBA00023136"/>
    </source>
</evidence>
<organism evidence="6 7">
    <name type="scientific">Vitis vinifera</name>
    <name type="common">Grape</name>
    <dbReference type="NCBI Taxonomy" id="29760"/>
    <lineage>
        <taxon>Eukaryota</taxon>
        <taxon>Viridiplantae</taxon>
        <taxon>Streptophyta</taxon>
        <taxon>Embryophyta</taxon>
        <taxon>Tracheophyta</taxon>
        <taxon>Spermatophyta</taxon>
        <taxon>Magnoliopsida</taxon>
        <taxon>eudicotyledons</taxon>
        <taxon>Gunneridae</taxon>
        <taxon>Pentapetalae</taxon>
        <taxon>rosids</taxon>
        <taxon>Vitales</taxon>
        <taxon>Vitaceae</taxon>
        <taxon>Viteae</taxon>
        <taxon>Vitis</taxon>
    </lineage>
</organism>
<evidence type="ECO:0000256" key="2">
    <source>
        <dbReference type="ARBA" id="ARBA00022692"/>
    </source>
</evidence>
<feature type="transmembrane region" description="Helical" evidence="5">
    <location>
        <begin position="164"/>
        <end position="189"/>
    </location>
</feature>
<evidence type="ECO:0000256" key="3">
    <source>
        <dbReference type="ARBA" id="ARBA00022989"/>
    </source>
</evidence>
<feature type="transmembrane region" description="Helical" evidence="5">
    <location>
        <begin position="401"/>
        <end position="420"/>
    </location>
</feature>
<dbReference type="InterPro" id="IPR003689">
    <property type="entry name" value="ZIP"/>
</dbReference>
<reference evidence="6 7" key="1">
    <citation type="journal article" date="2018" name="PLoS Genet.">
        <title>Population sequencing reveals clonal diversity and ancestral inbreeding in the grapevine cultivar Chardonnay.</title>
        <authorList>
            <person name="Roach M.J."/>
            <person name="Johnson D.L."/>
            <person name="Bohlmann J."/>
            <person name="van Vuuren H.J."/>
            <person name="Jones S.J."/>
            <person name="Pretorius I.S."/>
            <person name="Schmidt S.A."/>
            <person name="Borneman A.R."/>
        </authorList>
    </citation>
    <scope>NUCLEOTIDE SEQUENCE [LARGE SCALE GENOMIC DNA]</scope>
    <source>
        <strain evidence="7">cv. Chardonnay</strain>
        <tissue evidence="6">Leaf</tissue>
    </source>
</reference>
<dbReference type="GO" id="GO:0016020">
    <property type="term" value="C:membrane"/>
    <property type="evidence" value="ECO:0007669"/>
    <property type="project" value="UniProtKB-SubCell"/>
</dbReference>
<dbReference type="AlphaFoldDB" id="A0A438J1D2"/>
<evidence type="ECO:0000313" key="6">
    <source>
        <dbReference type="EMBL" id="RVX02722.1"/>
    </source>
</evidence>
<protein>
    <submittedName>
        <fullName evidence="6">Zinc transporter 5</fullName>
    </submittedName>
</protein>
<keyword evidence="4 5" id="KW-0472">Membrane</keyword>
<dbReference type="PANTHER" id="PTHR11040">
    <property type="entry name" value="ZINC/IRON TRANSPORTER"/>
    <property type="match status" value="1"/>
</dbReference>
<dbReference type="GO" id="GO:0046873">
    <property type="term" value="F:metal ion transmembrane transporter activity"/>
    <property type="evidence" value="ECO:0007669"/>
    <property type="project" value="InterPro"/>
</dbReference>
<dbReference type="PANTHER" id="PTHR11040:SF35">
    <property type="entry name" value="ZINC TRANSPORTER 5"/>
    <property type="match status" value="1"/>
</dbReference>
<sequence length="421" mass="45495">MSFHLAPFIQFHALLVNLHVAIPLCAFSLFHVINASSLSALCLHLTMNRLSTFSLLLLLLLLLPLLISAQCTCESDPEEQSSRTGATRYKLAAIFSILAASLIGVALPTLGKKIPALRPENDVFFAVKAFAAGVILATGFIHVLPDAFESLTSPCLGEIPWGSFPFSGFVAMLSAIGTMMMDAFATGFYQRLQRSKAQPVKEDEEMQCENQDQVHGHPHGSGFVSGELGSPELVRHRVIAQVLELGIVVHSVIIGISLELLKVQRQSSLLWLHCPSISSLKAWALVDAFPSIKALRPWCGFCSYISSFSNSGLTFQMSVQAKFKSKAVAVMVVFFSLTTPVGIAVGMGISNIYDENSPKALVVEGVFNSASAGILIYMALVDLVAADFMSPRMQTNFKLQIAANILLLLGTACMSLLAKWA</sequence>